<dbReference type="OrthoDB" id="270177at2"/>
<keyword evidence="7" id="KW-1185">Reference proteome</keyword>
<gene>
    <name evidence="6" type="ORF">EH243_12065</name>
</gene>
<dbReference type="SUPFAM" id="SSF48498">
    <property type="entry name" value="Tetracyclin repressor-like, C-terminal domain"/>
    <property type="match status" value="1"/>
</dbReference>
<dbReference type="Pfam" id="PF16925">
    <property type="entry name" value="TetR_C_13"/>
    <property type="match status" value="1"/>
</dbReference>
<dbReference type="InterPro" id="IPR009057">
    <property type="entry name" value="Homeodomain-like_sf"/>
</dbReference>
<evidence type="ECO:0000313" key="6">
    <source>
        <dbReference type="EMBL" id="RTE65398.1"/>
    </source>
</evidence>
<name>A0A430KPH4_9GAMM</name>
<comment type="caution">
    <text evidence="6">The sequence shown here is derived from an EMBL/GenBank/DDBJ whole genome shotgun (WGS) entry which is preliminary data.</text>
</comment>
<evidence type="ECO:0000256" key="4">
    <source>
        <dbReference type="PROSITE-ProRule" id="PRU00335"/>
    </source>
</evidence>
<organism evidence="6 7">
    <name type="scientific">Amphritea opalescens</name>
    <dbReference type="NCBI Taxonomy" id="2490544"/>
    <lineage>
        <taxon>Bacteria</taxon>
        <taxon>Pseudomonadati</taxon>
        <taxon>Pseudomonadota</taxon>
        <taxon>Gammaproteobacteria</taxon>
        <taxon>Oceanospirillales</taxon>
        <taxon>Oceanospirillaceae</taxon>
        <taxon>Amphritea</taxon>
    </lineage>
</organism>
<protein>
    <submittedName>
        <fullName evidence="6">TetR/AcrR family transcriptional regulator</fullName>
    </submittedName>
</protein>
<dbReference type="EMBL" id="RQXW01000010">
    <property type="protein sequence ID" value="RTE65398.1"/>
    <property type="molecule type" value="Genomic_DNA"/>
</dbReference>
<evidence type="ECO:0000313" key="7">
    <source>
        <dbReference type="Proteomes" id="UP000283087"/>
    </source>
</evidence>
<dbReference type="PANTHER" id="PTHR47506">
    <property type="entry name" value="TRANSCRIPTIONAL REGULATORY PROTEIN"/>
    <property type="match status" value="1"/>
</dbReference>
<accession>A0A430KPH4</accession>
<keyword evidence="1" id="KW-0805">Transcription regulation</keyword>
<dbReference type="PANTHER" id="PTHR47506:SF10">
    <property type="entry name" value="TRANSCRIPTIONAL REGULATORY PROTEIN"/>
    <property type="match status" value="1"/>
</dbReference>
<dbReference type="PROSITE" id="PS50977">
    <property type="entry name" value="HTH_TETR_2"/>
    <property type="match status" value="1"/>
</dbReference>
<dbReference type="GO" id="GO:0003677">
    <property type="term" value="F:DNA binding"/>
    <property type="evidence" value="ECO:0007669"/>
    <property type="project" value="UniProtKB-UniRule"/>
</dbReference>
<dbReference type="InterPro" id="IPR036271">
    <property type="entry name" value="Tet_transcr_reg_TetR-rel_C_sf"/>
</dbReference>
<feature type="domain" description="HTH tetR-type" evidence="5">
    <location>
        <begin position="5"/>
        <end position="65"/>
    </location>
</feature>
<dbReference type="Gene3D" id="1.10.10.60">
    <property type="entry name" value="Homeodomain-like"/>
    <property type="match status" value="1"/>
</dbReference>
<evidence type="ECO:0000259" key="5">
    <source>
        <dbReference type="PROSITE" id="PS50977"/>
    </source>
</evidence>
<dbReference type="SUPFAM" id="SSF46689">
    <property type="entry name" value="Homeodomain-like"/>
    <property type="match status" value="1"/>
</dbReference>
<dbReference type="InterPro" id="IPR001647">
    <property type="entry name" value="HTH_TetR"/>
</dbReference>
<keyword evidence="3" id="KW-0804">Transcription</keyword>
<evidence type="ECO:0000256" key="2">
    <source>
        <dbReference type="ARBA" id="ARBA00023125"/>
    </source>
</evidence>
<dbReference type="AlphaFoldDB" id="A0A430KPH4"/>
<dbReference type="InterPro" id="IPR011075">
    <property type="entry name" value="TetR_C"/>
</dbReference>
<evidence type="ECO:0000256" key="3">
    <source>
        <dbReference type="ARBA" id="ARBA00023163"/>
    </source>
</evidence>
<keyword evidence="2 4" id="KW-0238">DNA-binding</keyword>
<dbReference type="Proteomes" id="UP000283087">
    <property type="component" value="Unassembled WGS sequence"/>
</dbReference>
<reference evidence="6 7" key="1">
    <citation type="submission" date="2018-11" db="EMBL/GenBank/DDBJ databases">
        <title>The draft genome sequence of Amphritea opalescens ANRC-JH13T.</title>
        <authorList>
            <person name="Fang Z."/>
            <person name="Zhang Y."/>
            <person name="Han X."/>
        </authorList>
    </citation>
    <scope>NUCLEOTIDE SEQUENCE [LARGE SCALE GENOMIC DNA]</scope>
    <source>
        <strain evidence="6 7">ANRC-JH13</strain>
    </source>
</reference>
<sequence>MSNVKYDRQDAINRATDLFWAKGYHATSMRNLQEAIDMRPGSIYACFGSKDGLFKETLQHYAQMSQQRLHECLAAAASPIEGLKLFIRGAVSGCETSAPSGMCMLVKTISELTQDNTELLVEAQQLLLRIEGAIAAILRQAQEQGDISSTKSPERLARALQVQLMGLRVYASASAGNKQVDELIDDMFDNLR</sequence>
<dbReference type="RefSeq" id="WP_126158926.1">
    <property type="nucleotide sequence ID" value="NZ_RQXW01000010.1"/>
</dbReference>
<proteinExistence type="predicted"/>
<dbReference type="Gene3D" id="1.10.357.10">
    <property type="entry name" value="Tetracycline Repressor, domain 2"/>
    <property type="match status" value="1"/>
</dbReference>
<evidence type="ECO:0000256" key="1">
    <source>
        <dbReference type="ARBA" id="ARBA00023015"/>
    </source>
</evidence>
<feature type="DNA-binding region" description="H-T-H motif" evidence="4">
    <location>
        <begin position="28"/>
        <end position="47"/>
    </location>
</feature>
<dbReference type="Pfam" id="PF00440">
    <property type="entry name" value="TetR_N"/>
    <property type="match status" value="1"/>
</dbReference>